<evidence type="ECO:0000256" key="11">
    <source>
        <dbReference type="ARBA" id="ARBA00023237"/>
    </source>
</evidence>
<keyword evidence="8 12" id="KW-0406">Ion transport</keyword>
<dbReference type="InterPro" id="IPR023738">
    <property type="entry name" value="Maltoporin"/>
</dbReference>
<evidence type="ECO:0000256" key="10">
    <source>
        <dbReference type="ARBA" id="ARBA00023136"/>
    </source>
</evidence>
<dbReference type="NCBIfam" id="NF006860">
    <property type="entry name" value="PRK09360.1"/>
    <property type="match status" value="1"/>
</dbReference>
<comment type="function">
    <text evidence="12">Involved in the transport of maltose and maltodextrins.</text>
</comment>
<dbReference type="Proteomes" id="UP001059272">
    <property type="component" value="Chromosome"/>
</dbReference>
<reference evidence="13" key="1">
    <citation type="submission" date="2021-12" db="EMBL/GenBank/DDBJ databases">
        <title>Genome sequence of novel Pectobacterium sp. causing blackleg.</title>
        <authorList>
            <person name="Wang J."/>
        </authorList>
    </citation>
    <scope>NUCLEOTIDE SEQUENCE</scope>
    <source>
        <strain evidence="13">BY21311</strain>
    </source>
</reference>
<dbReference type="Gene3D" id="2.40.170.10">
    <property type="entry name" value="Porin, LamB type"/>
    <property type="match status" value="1"/>
</dbReference>
<evidence type="ECO:0000256" key="7">
    <source>
        <dbReference type="ARBA" id="ARBA00022729"/>
    </source>
</evidence>
<feature type="signal peptide" evidence="12">
    <location>
        <begin position="1"/>
        <end position="23"/>
    </location>
</feature>
<keyword evidence="6 12" id="KW-0812">Transmembrane</keyword>
<evidence type="ECO:0000313" key="14">
    <source>
        <dbReference type="Proteomes" id="UP001059272"/>
    </source>
</evidence>
<comment type="induction">
    <text evidence="12">By maltose.</text>
</comment>
<comment type="catalytic activity">
    <reaction evidence="12">
        <text>beta-maltose(in) = beta-maltose(out)</text>
        <dbReference type="Rhea" id="RHEA:29731"/>
        <dbReference type="ChEBI" id="CHEBI:18147"/>
    </reaction>
</comment>
<dbReference type="InterPro" id="IPR036998">
    <property type="entry name" value="Porin_LamB_sf"/>
</dbReference>
<keyword evidence="9 12" id="KW-0626">Porin</keyword>
<name>A0AAE9NRN4_9GAMM</name>
<sequence length="439" mass="49084" precursor="true">MKRKLLTTSIALSLAMLATPSYSVDFSGYFRSGVGVSNHGKQQTADKNYVGRLGNEDDTYGEIQLGQQLYNENGKTFYFDSMISMFSNGSNDNETTKDDDAEFGLRQLNLQAKGFVPGLPDATVWAGKRYYQRHDLHIIDTKYWNISGAGAGIENVKAGEGAFSFAWIRADAENMSVNCSNSVNSQECTSRQDTYNDLNINYLDARYAGWKPWDGAWTEFGISYAMPNEADTQKNIFIVSPEEGGGKFDPKDSMMITAELSQYFSGLKSNQKLVLQYADKGLAHNMVDQGGGWYDVWSINSSAKGYRVIQAGDLPITDNISLSHVLTYGKADEISRWRDSTELLSAVGRGQYAWTKNQKTYLEVGAYQKKDSWTSGTESKYSGQKYTLAHAFSADIPMLTRPELRFFVSYLNGGNENKNRFNDDRSNSVNVGIQAEAWW</sequence>
<protein>
    <recommendedName>
        <fullName evidence="12">Maltoporin</fullName>
    </recommendedName>
    <alternativeName>
        <fullName evidence="12">Maltose-inducible porin</fullName>
    </alternativeName>
</protein>
<dbReference type="CDD" id="cd01346">
    <property type="entry name" value="Maltoporin-like"/>
    <property type="match status" value="1"/>
</dbReference>
<feature type="site" description="Greasy slide, important in sugar transport" evidence="12">
    <location>
        <position position="60"/>
    </location>
</feature>
<accession>A0AAE9NRN4</accession>
<dbReference type="GO" id="GO:0009279">
    <property type="term" value="C:cell outer membrane"/>
    <property type="evidence" value="ECO:0007669"/>
    <property type="project" value="UniProtKB-SubCell"/>
</dbReference>
<evidence type="ECO:0000256" key="4">
    <source>
        <dbReference type="ARBA" id="ARBA00022452"/>
    </source>
</evidence>
<gene>
    <name evidence="12" type="primary">lamB</name>
    <name evidence="13" type="ORF">LW347_15060</name>
</gene>
<dbReference type="Pfam" id="PF02264">
    <property type="entry name" value="LamB"/>
    <property type="match status" value="1"/>
</dbReference>
<feature type="site" description="Greasy slide, important in sugar transport" evidence="12">
    <location>
        <position position="438"/>
    </location>
</feature>
<evidence type="ECO:0000256" key="3">
    <source>
        <dbReference type="ARBA" id="ARBA00022448"/>
    </source>
</evidence>
<keyword evidence="3 12" id="KW-0813">Transport</keyword>
<evidence type="ECO:0000256" key="12">
    <source>
        <dbReference type="HAMAP-Rule" id="MF_01301"/>
    </source>
</evidence>
<evidence type="ECO:0000256" key="1">
    <source>
        <dbReference type="ARBA" id="ARBA00004571"/>
    </source>
</evidence>
<keyword evidence="11 12" id="KW-0998">Cell outer membrane</keyword>
<dbReference type="GO" id="GO:0015481">
    <property type="term" value="F:maltose transporting porin activity"/>
    <property type="evidence" value="ECO:0007669"/>
    <property type="project" value="InterPro"/>
</dbReference>
<feature type="chain" id="PRO_5041752547" description="Maltoporin" evidence="12">
    <location>
        <begin position="24"/>
        <end position="439"/>
    </location>
</feature>
<dbReference type="PANTHER" id="PTHR38762:SF1">
    <property type="entry name" value="CRYPTIC OUTER MEMBRANE PORIN BGLH-RELATED"/>
    <property type="match status" value="1"/>
</dbReference>
<dbReference type="RefSeq" id="WP_258882761.1">
    <property type="nucleotide sequence ID" value="NZ_CP090065.1"/>
</dbReference>
<dbReference type="AlphaFoldDB" id="A0AAE9NRN4"/>
<evidence type="ECO:0000256" key="2">
    <source>
        <dbReference type="ARBA" id="ARBA00007055"/>
    </source>
</evidence>
<comment type="subunit">
    <text evidence="12">Homotrimer formed of three 18-stranded antiparallel beta-barrels, containing three independent channels.</text>
</comment>
<evidence type="ECO:0000256" key="8">
    <source>
        <dbReference type="ARBA" id="ARBA00023065"/>
    </source>
</evidence>
<feature type="site" description="Greasy slide, important in sugar transport" evidence="12">
    <location>
        <position position="29"/>
    </location>
</feature>
<dbReference type="KEGG" id="ppoo:LW347_15060"/>
<proteinExistence type="evidence at transcript level"/>
<keyword evidence="7 12" id="KW-0732">Signal</keyword>
<keyword evidence="5 12" id="KW-0762">Sugar transport</keyword>
<keyword evidence="10 12" id="KW-0472">Membrane</keyword>
<evidence type="ECO:0000256" key="9">
    <source>
        <dbReference type="ARBA" id="ARBA00023114"/>
    </source>
</evidence>
<dbReference type="GO" id="GO:0042958">
    <property type="term" value="F:maltodextrin transmembrane transporter activity"/>
    <property type="evidence" value="ECO:0007669"/>
    <property type="project" value="InterPro"/>
</dbReference>
<evidence type="ECO:0000256" key="5">
    <source>
        <dbReference type="ARBA" id="ARBA00022597"/>
    </source>
</evidence>
<organism evidence="13 14">
    <name type="scientific">Pectobacterium polonicum</name>
    <dbReference type="NCBI Taxonomy" id="2485124"/>
    <lineage>
        <taxon>Bacteria</taxon>
        <taxon>Pseudomonadati</taxon>
        <taxon>Pseudomonadota</taxon>
        <taxon>Gammaproteobacteria</taxon>
        <taxon>Enterobacterales</taxon>
        <taxon>Pectobacteriaceae</taxon>
        <taxon>Pectobacterium</taxon>
    </lineage>
</organism>
<dbReference type="SUPFAM" id="SSF56935">
    <property type="entry name" value="Porins"/>
    <property type="match status" value="1"/>
</dbReference>
<dbReference type="HAMAP" id="MF_01301">
    <property type="entry name" value="LamB"/>
    <property type="match status" value="1"/>
</dbReference>
<evidence type="ECO:0000256" key="6">
    <source>
        <dbReference type="ARBA" id="ARBA00022692"/>
    </source>
</evidence>
<comment type="subcellular location">
    <subcellularLocation>
        <location evidence="1 12">Cell outer membrane</location>
        <topology evidence="1 12">Multi-pass membrane protein</topology>
    </subcellularLocation>
</comment>
<evidence type="ECO:0000313" key="13">
    <source>
        <dbReference type="EMBL" id="UVO07216.1"/>
    </source>
</evidence>
<dbReference type="InterPro" id="IPR003192">
    <property type="entry name" value="Porin_LamB"/>
</dbReference>
<dbReference type="InterPro" id="IPR050286">
    <property type="entry name" value="G_neg_Bact_CarbUptk_Porin"/>
</dbReference>
<dbReference type="EMBL" id="CP090065">
    <property type="protein sequence ID" value="UVO07216.1"/>
    <property type="molecule type" value="Genomic_DNA"/>
</dbReference>
<comment type="similarity">
    <text evidence="2 12">Belongs to the porin LamB (TC 1.B.3) family.</text>
</comment>
<dbReference type="GO" id="GO:0006811">
    <property type="term" value="P:monoatomic ion transport"/>
    <property type="evidence" value="ECO:0007669"/>
    <property type="project" value="UniProtKB-KW"/>
</dbReference>
<dbReference type="GO" id="GO:0046930">
    <property type="term" value="C:pore complex"/>
    <property type="evidence" value="ECO:0007669"/>
    <property type="project" value="UniProtKB-KW"/>
</dbReference>
<dbReference type="PANTHER" id="PTHR38762">
    <property type="entry name" value="CRYPTIC OUTER MEMBRANE PORIN BGLH-RELATED"/>
    <property type="match status" value="1"/>
</dbReference>
<keyword evidence="4 12" id="KW-1134">Transmembrane beta strand</keyword>
<comment type="caution">
    <text evidence="12">Lacks conserved residue(s) required for the propagation of feature annotation.</text>
</comment>